<dbReference type="InterPro" id="IPR035930">
    <property type="entry name" value="FomD-like_sf"/>
</dbReference>
<protein>
    <submittedName>
        <fullName evidence="2">DUF402 domain-containing protein</fullName>
    </submittedName>
</protein>
<dbReference type="Proteomes" id="UP000309676">
    <property type="component" value="Unassembled WGS sequence"/>
</dbReference>
<dbReference type="PANTHER" id="PTHR41271:SF1">
    <property type="entry name" value="DUF402 DOMAIN-CONTAINING PROTEIN"/>
    <property type="match status" value="1"/>
</dbReference>
<dbReference type="RefSeq" id="WP_138196446.1">
    <property type="nucleotide sequence ID" value="NZ_VCIW01000016.1"/>
</dbReference>
<name>A0A5R9G1S7_9BACL</name>
<dbReference type="OrthoDB" id="2002222at2"/>
<comment type="caution">
    <text evidence="2">The sequence shown here is derived from an EMBL/GenBank/DDBJ whole genome shotgun (WGS) entry which is preliminary data.</text>
</comment>
<sequence length="204" mass="23972">MRETLLEMIANHCEREEPMKRKFADRPNWSRIIKKSYTGIEVHEDSFHGRLGYLLLDEVRDQLWVTYGSKRLCIVDNGYVWLQHFPKNGKYVLTSTFDDQGELVQGYFDIVKNVGVTVEGIPYCDDLFLDVVALPSGETYTLDEDELIEALKQDRISQEDFDFAYLAATELTKEIEENRNYLLNATKTYYKFIKELRGITPRRY</sequence>
<accession>A0A5R9G1S7</accession>
<feature type="domain" description="DUF402" evidence="1">
    <location>
        <begin position="81"/>
        <end position="179"/>
    </location>
</feature>
<dbReference type="AlphaFoldDB" id="A0A5R9G1S7"/>
<dbReference type="Gene3D" id="2.40.380.10">
    <property type="entry name" value="FomD-like"/>
    <property type="match status" value="1"/>
</dbReference>
<keyword evidence="3" id="KW-1185">Reference proteome</keyword>
<dbReference type="EMBL" id="VCIW01000016">
    <property type="protein sequence ID" value="TLS50292.1"/>
    <property type="molecule type" value="Genomic_DNA"/>
</dbReference>
<evidence type="ECO:0000259" key="1">
    <source>
        <dbReference type="Pfam" id="PF04167"/>
    </source>
</evidence>
<reference evidence="2 3" key="1">
    <citation type="submission" date="2019-05" db="EMBL/GenBank/DDBJ databases">
        <authorList>
            <person name="Narsing Rao M.P."/>
            <person name="Li W.J."/>
        </authorList>
    </citation>
    <scope>NUCLEOTIDE SEQUENCE [LARGE SCALE GENOMIC DNA]</scope>
    <source>
        <strain evidence="2 3">SYSU_K30003</strain>
    </source>
</reference>
<dbReference type="SUPFAM" id="SSF159234">
    <property type="entry name" value="FomD-like"/>
    <property type="match status" value="1"/>
</dbReference>
<evidence type="ECO:0000313" key="2">
    <source>
        <dbReference type="EMBL" id="TLS50292.1"/>
    </source>
</evidence>
<gene>
    <name evidence="2" type="ORF">FE782_21765</name>
</gene>
<dbReference type="PANTHER" id="PTHR41271">
    <property type="entry name" value="DUF402 DOMAIN-CONTAINING PROTEIN"/>
    <property type="match status" value="1"/>
</dbReference>
<dbReference type="Pfam" id="PF04167">
    <property type="entry name" value="DUF402"/>
    <property type="match status" value="1"/>
</dbReference>
<organism evidence="2 3">
    <name type="scientific">Paenibacillus antri</name>
    <dbReference type="NCBI Taxonomy" id="2582848"/>
    <lineage>
        <taxon>Bacteria</taxon>
        <taxon>Bacillati</taxon>
        <taxon>Bacillota</taxon>
        <taxon>Bacilli</taxon>
        <taxon>Bacillales</taxon>
        <taxon>Paenibacillaceae</taxon>
        <taxon>Paenibacillus</taxon>
    </lineage>
</organism>
<dbReference type="InterPro" id="IPR007295">
    <property type="entry name" value="DUF402"/>
</dbReference>
<proteinExistence type="predicted"/>
<evidence type="ECO:0000313" key="3">
    <source>
        <dbReference type="Proteomes" id="UP000309676"/>
    </source>
</evidence>